<dbReference type="GO" id="GO:0070062">
    <property type="term" value="C:extracellular exosome"/>
    <property type="evidence" value="ECO:0007669"/>
    <property type="project" value="TreeGrafter"/>
</dbReference>
<dbReference type="NCBIfam" id="TIGR00813">
    <property type="entry name" value="sss"/>
    <property type="match status" value="1"/>
</dbReference>
<dbReference type="EMBL" id="AZIM01006495">
    <property type="protein sequence ID" value="ETE58630.1"/>
    <property type="molecule type" value="Genomic_DNA"/>
</dbReference>
<feature type="compositionally biased region" description="Basic and acidic residues" evidence="11">
    <location>
        <begin position="944"/>
        <end position="956"/>
    </location>
</feature>
<protein>
    <submittedName>
        <fullName evidence="13">Sodium-coupled monocarboxylate transporter 1</fullName>
    </submittedName>
</protein>
<feature type="transmembrane region" description="Helical" evidence="12">
    <location>
        <begin position="793"/>
        <end position="820"/>
    </location>
</feature>
<dbReference type="Proteomes" id="UP000018936">
    <property type="component" value="Unassembled WGS sequence"/>
</dbReference>
<feature type="region of interest" description="Disordered" evidence="11">
    <location>
        <begin position="944"/>
        <end position="971"/>
    </location>
</feature>
<feature type="transmembrane region" description="Helical" evidence="12">
    <location>
        <begin position="568"/>
        <end position="587"/>
    </location>
</feature>
<evidence type="ECO:0000256" key="4">
    <source>
        <dbReference type="ARBA" id="ARBA00022475"/>
    </source>
</evidence>
<feature type="transmembrane region" description="Helical" evidence="12">
    <location>
        <begin position="28"/>
        <end position="47"/>
    </location>
</feature>
<feature type="transmembrane region" description="Helical" evidence="12">
    <location>
        <begin position="105"/>
        <end position="124"/>
    </location>
</feature>
<feature type="non-terminal residue" evidence="13">
    <location>
        <position position="1"/>
    </location>
</feature>
<evidence type="ECO:0000313" key="14">
    <source>
        <dbReference type="Proteomes" id="UP000018936"/>
    </source>
</evidence>
<dbReference type="InterPro" id="IPR038377">
    <property type="entry name" value="Na/Glc_symporter_sf"/>
</dbReference>
<dbReference type="PANTHER" id="PTHR42985">
    <property type="entry name" value="SODIUM-COUPLED MONOCARBOXYLATE TRANSPORTER"/>
    <property type="match status" value="1"/>
</dbReference>
<keyword evidence="4" id="KW-1003">Cell membrane</keyword>
<evidence type="ECO:0000256" key="9">
    <source>
        <dbReference type="ARBA" id="ARBA00023136"/>
    </source>
</evidence>
<keyword evidence="3" id="KW-0813">Transport</keyword>
<evidence type="ECO:0000256" key="10">
    <source>
        <dbReference type="ARBA" id="ARBA00023201"/>
    </source>
</evidence>
<evidence type="ECO:0000256" key="5">
    <source>
        <dbReference type="ARBA" id="ARBA00022692"/>
    </source>
</evidence>
<evidence type="ECO:0000256" key="2">
    <source>
        <dbReference type="ARBA" id="ARBA00006434"/>
    </source>
</evidence>
<name>V8N950_OPHHA</name>
<sequence length="971" mass="105758">FVFQILYTGIVIYAPALALYQVTGIDLWGAVIGTGIVCTFYCTLGGLKAVIWTDVFQAAIMIAGFLSVIIRGVVVQDGFGNIINDAYHGGRLHFWEFNPNPLQRHTFWTIVVGGTFTWLGIYAVNQSQVQRYLSCKSIFQAKLSLYLNLVGLWIILTCAVLCGLIMYSVFKDCDPLTAKCVAASDQLMPYLVLEILQNFPGMTGLFVACAYSGTLSTVSSSINALAAVTVEDLIKPHFALTELKLSWISMGMSFFYGFVCIAMAALASVLGGLLQAALTIFGMIGGPLLGLFSLGVLFPFVNAMGAFIGLICGFVLTLWIGIGSQIYKPLLIRTLPLTLSVAGCNASSLSTAMTSTELPVFKIENTERPVLADTLYSLSYLYLSTVGTLITIGVGIVASLLTGGLKQAVDKKLLLTKEDIFCNFSGGKLKQSDLGPDVLRQRFTTLDYVIFSTMLLLSAIIGVFYAFQGFPKSHKDFLMADHNLSFLPVAFSLATSFMSGLAVLGTPAEVYRFGSIFLLFAFSYAIMVVISAEVFLPVFYRLGLTSVYEILYTSIVIYSPSLALNKVAGFRLWDSVIATGLICVFYCSVGGLKAVVWAGVFQYILMIVGLGLVFARAVIIKGGFGPILHDAYQGGRLNIWDFNPNPLKRYTVWTVVIGGTFTWVAMYATKQNHNGMPNEMFLIFQTFIQFYYSALYLNLVGLWIALIFASLDGLSMYSIYKDCDPLTSGIVSAPDQLMPYFVLDILEDYPGLPGLFVAGTYSASLSSVSISINALATKILLSLISHCLKKISLSLAAFSVFELIGGPLLGIYSLGILFPFANSKGAFLGFICGFCVIIWIGISAQKYPSVPHRTVPLPLSVAGCQRSNDSTFVSMIVTSPSPAPSRSHLQEYWYSVSYLYFSTLGALITFIVGTIVSLLTGGLNKEVDHRLLFTKKDFMSAKKVAPEQEDKTEKKSISIKKASVNETHGIQ</sequence>
<comment type="caution">
    <text evidence="13">The sequence shown here is derived from an EMBL/GenBank/DDBJ whole genome shotgun (WGS) entry which is preliminary data.</text>
</comment>
<keyword evidence="8" id="KW-0406">Ion transport</keyword>
<feature type="transmembrane region" description="Helical" evidence="12">
    <location>
        <begin position="5"/>
        <end position="22"/>
    </location>
</feature>
<dbReference type="InterPro" id="IPR001734">
    <property type="entry name" value="Na/solute_symporter"/>
</dbReference>
<feature type="transmembrane region" description="Helical" evidence="12">
    <location>
        <begin position="650"/>
        <end position="669"/>
    </location>
</feature>
<feature type="transmembrane region" description="Helical" evidence="12">
    <location>
        <begin position="280"/>
        <end position="300"/>
    </location>
</feature>
<dbReference type="OrthoDB" id="6132759at2759"/>
<dbReference type="GO" id="GO:0005343">
    <property type="term" value="F:organic acid:sodium symporter activity"/>
    <property type="evidence" value="ECO:0007669"/>
    <property type="project" value="TreeGrafter"/>
</dbReference>
<dbReference type="GO" id="GO:0005886">
    <property type="term" value="C:plasma membrane"/>
    <property type="evidence" value="ECO:0007669"/>
    <property type="project" value="UniProtKB-SubCell"/>
</dbReference>
<feature type="transmembrane region" description="Helical" evidence="12">
    <location>
        <begin position="254"/>
        <end position="274"/>
    </location>
</feature>
<evidence type="ECO:0000313" key="13">
    <source>
        <dbReference type="EMBL" id="ETE58630.1"/>
    </source>
</evidence>
<feature type="transmembrane region" description="Helical" evidence="12">
    <location>
        <begin position="898"/>
        <end position="923"/>
    </location>
</feature>
<keyword evidence="14" id="KW-1185">Reference proteome</keyword>
<keyword evidence="5 12" id="KW-0812">Transmembrane</keyword>
<keyword evidence="9 12" id="KW-0472">Membrane</keyword>
<comment type="subcellular location">
    <subcellularLocation>
        <location evidence="1">Cell membrane</location>
        <topology evidence="1">Multi-pass membrane protein</topology>
    </subcellularLocation>
</comment>
<feature type="transmembrane region" description="Helical" evidence="12">
    <location>
        <begin position="380"/>
        <end position="402"/>
    </location>
</feature>
<dbReference type="Gene3D" id="1.20.1730.10">
    <property type="entry name" value="Sodium/glucose cotransporter"/>
    <property type="match status" value="2"/>
</dbReference>
<evidence type="ECO:0000256" key="6">
    <source>
        <dbReference type="ARBA" id="ARBA00022989"/>
    </source>
</evidence>
<keyword evidence="10" id="KW-0739">Sodium transport</keyword>
<evidence type="ECO:0000256" key="7">
    <source>
        <dbReference type="ARBA" id="ARBA00023053"/>
    </source>
</evidence>
<dbReference type="GO" id="GO:0015730">
    <property type="term" value="P:propanoate transmembrane transport"/>
    <property type="evidence" value="ECO:0007669"/>
    <property type="project" value="TreeGrafter"/>
</dbReference>
<feature type="transmembrane region" description="Helical" evidence="12">
    <location>
        <begin position="448"/>
        <end position="466"/>
    </location>
</feature>
<evidence type="ECO:0000256" key="8">
    <source>
        <dbReference type="ARBA" id="ARBA00023065"/>
    </source>
</evidence>
<accession>V8N950</accession>
<feature type="transmembrane region" description="Helical" evidence="12">
    <location>
        <begin position="516"/>
        <end position="540"/>
    </location>
</feature>
<evidence type="ECO:0000256" key="11">
    <source>
        <dbReference type="SAM" id="MobiDB-lite"/>
    </source>
</evidence>
<dbReference type="InterPro" id="IPR051163">
    <property type="entry name" value="Sodium:Solute_Symporter_SSF"/>
</dbReference>
<dbReference type="PANTHER" id="PTHR42985:SF10">
    <property type="entry name" value="SODIUM-COUPLED MONOCARBOXYLATE TRANSPORTER 1"/>
    <property type="match status" value="1"/>
</dbReference>
<feature type="transmembrane region" description="Helical" evidence="12">
    <location>
        <begin position="54"/>
        <end position="74"/>
    </location>
</feature>
<feature type="transmembrane region" description="Helical" evidence="12">
    <location>
        <begin position="307"/>
        <end position="327"/>
    </location>
</feature>
<dbReference type="PROSITE" id="PS50283">
    <property type="entry name" value="NA_SOLUT_SYMP_3"/>
    <property type="match status" value="2"/>
</dbReference>
<organism evidence="13 14">
    <name type="scientific">Ophiophagus hannah</name>
    <name type="common">King cobra</name>
    <name type="synonym">Naja hannah</name>
    <dbReference type="NCBI Taxonomy" id="8665"/>
    <lineage>
        <taxon>Eukaryota</taxon>
        <taxon>Metazoa</taxon>
        <taxon>Chordata</taxon>
        <taxon>Craniata</taxon>
        <taxon>Vertebrata</taxon>
        <taxon>Euteleostomi</taxon>
        <taxon>Lepidosauria</taxon>
        <taxon>Squamata</taxon>
        <taxon>Bifurcata</taxon>
        <taxon>Unidentata</taxon>
        <taxon>Episquamata</taxon>
        <taxon>Toxicofera</taxon>
        <taxon>Serpentes</taxon>
        <taxon>Colubroidea</taxon>
        <taxon>Elapidae</taxon>
        <taxon>Elapinae</taxon>
        <taxon>Ophiophagus</taxon>
    </lineage>
</organism>
<feature type="transmembrane region" description="Helical" evidence="12">
    <location>
        <begin position="145"/>
        <end position="170"/>
    </location>
</feature>
<gene>
    <name evidence="13" type="primary">SLC5A8</name>
    <name evidence="13" type="ORF">L345_15648</name>
</gene>
<feature type="transmembrane region" description="Helical" evidence="12">
    <location>
        <begin position="826"/>
        <end position="844"/>
    </location>
</feature>
<feature type="transmembrane region" description="Helical" evidence="12">
    <location>
        <begin position="690"/>
        <end position="711"/>
    </location>
</feature>
<reference evidence="13 14" key="1">
    <citation type="journal article" date="2013" name="Proc. Natl. Acad. Sci. U.S.A.">
        <title>The king cobra genome reveals dynamic gene evolution and adaptation in the snake venom system.</title>
        <authorList>
            <person name="Vonk F.J."/>
            <person name="Casewell N.R."/>
            <person name="Henkel C.V."/>
            <person name="Heimberg A.M."/>
            <person name="Jansen H.J."/>
            <person name="McCleary R.J."/>
            <person name="Kerkkamp H.M."/>
            <person name="Vos R.A."/>
            <person name="Guerreiro I."/>
            <person name="Calvete J.J."/>
            <person name="Wuster W."/>
            <person name="Woods A.E."/>
            <person name="Logan J.M."/>
            <person name="Harrison R.A."/>
            <person name="Castoe T.A."/>
            <person name="de Koning A.P."/>
            <person name="Pollock D.D."/>
            <person name="Yandell M."/>
            <person name="Calderon D."/>
            <person name="Renjifo C."/>
            <person name="Currier R.B."/>
            <person name="Salgado D."/>
            <person name="Pla D."/>
            <person name="Sanz L."/>
            <person name="Hyder A.S."/>
            <person name="Ribeiro J.M."/>
            <person name="Arntzen J.W."/>
            <person name="van den Thillart G.E."/>
            <person name="Boetzer M."/>
            <person name="Pirovano W."/>
            <person name="Dirks R.P."/>
            <person name="Spaink H.P."/>
            <person name="Duboule D."/>
            <person name="McGlinn E."/>
            <person name="Kini R.M."/>
            <person name="Richardson M.K."/>
        </authorList>
    </citation>
    <scope>NUCLEOTIDE SEQUENCE</scope>
    <source>
        <tissue evidence="13">Blood</tissue>
    </source>
</reference>
<evidence type="ECO:0000256" key="3">
    <source>
        <dbReference type="ARBA" id="ARBA00022448"/>
    </source>
</evidence>
<comment type="similarity">
    <text evidence="2">Belongs to the sodium:solute symporter (SSF) (TC 2.A.21) family.</text>
</comment>
<keyword evidence="6 12" id="KW-1133">Transmembrane helix</keyword>
<keyword evidence="7" id="KW-0915">Sodium</keyword>
<proteinExistence type="inferred from homology"/>
<evidence type="ECO:0000256" key="12">
    <source>
        <dbReference type="SAM" id="Phobius"/>
    </source>
</evidence>
<dbReference type="AlphaFoldDB" id="V8N950"/>
<evidence type="ECO:0000256" key="1">
    <source>
        <dbReference type="ARBA" id="ARBA00004651"/>
    </source>
</evidence>
<feature type="transmembrane region" description="Helical" evidence="12">
    <location>
        <begin position="594"/>
        <end position="619"/>
    </location>
</feature>
<dbReference type="Pfam" id="PF00474">
    <property type="entry name" value="SSF"/>
    <property type="match status" value="1"/>
</dbReference>
<feature type="transmembrane region" description="Helical" evidence="12">
    <location>
        <begin position="486"/>
        <end position="504"/>
    </location>
</feature>